<keyword evidence="6" id="KW-1185">Reference proteome</keyword>
<evidence type="ECO:0000256" key="1">
    <source>
        <dbReference type="ARBA" id="ARBA00023015"/>
    </source>
</evidence>
<dbReference type="SUPFAM" id="SSF53822">
    <property type="entry name" value="Periplasmic binding protein-like I"/>
    <property type="match status" value="1"/>
</dbReference>
<evidence type="ECO:0000256" key="2">
    <source>
        <dbReference type="ARBA" id="ARBA00023125"/>
    </source>
</evidence>
<dbReference type="Pfam" id="PF13377">
    <property type="entry name" value="Peripla_BP_3"/>
    <property type="match status" value="1"/>
</dbReference>
<dbReference type="PROSITE" id="PS00356">
    <property type="entry name" value="HTH_LACI_1"/>
    <property type="match status" value="1"/>
</dbReference>
<keyword evidence="2 5" id="KW-0238">DNA-binding</keyword>
<dbReference type="PANTHER" id="PTHR30146">
    <property type="entry name" value="LACI-RELATED TRANSCRIPTIONAL REPRESSOR"/>
    <property type="match status" value="1"/>
</dbReference>
<dbReference type="SMART" id="SM00354">
    <property type="entry name" value="HTH_LACI"/>
    <property type="match status" value="1"/>
</dbReference>
<name>A0A934IA45_9MICO</name>
<dbReference type="CDD" id="cd01392">
    <property type="entry name" value="HTH_LacI"/>
    <property type="match status" value="1"/>
</dbReference>
<keyword evidence="1" id="KW-0805">Transcription regulation</keyword>
<evidence type="ECO:0000256" key="3">
    <source>
        <dbReference type="ARBA" id="ARBA00023163"/>
    </source>
</evidence>
<proteinExistence type="predicted"/>
<keyword evidence="3" id="KW-0804">Transcription</keyword>
<dbReference type="Proteomes" id="UP000602087">
    <property type="component" value="Unassembled WGS sequence"/>
</dbReference>
<feature type="domain" description="HTH lacI-type" evidence="4">
    <location>
        <begin position="9"/>
        <end position="63"/>
    </location>
</feature>
<accession>A0A934IA45</accession>
<gene>
    <name evidence="5" type="ORF">JAV76_03835</name>
</gene>
<organism evidence="5 6">
    <name type="scientific">Sanguibacter suaedae</name>
    <dbReference type="NCBI Taxonomy" id="2795737"/>
    <lineage>
        <taxon>Bacteria</taxon>
        <taxon>Bacillati</taxon>
        <taxon>Actinomycetota</taxon>
        <taxon>Actinomycetes</taxon>
        <taxon>Micrococcales</taxon>
        <taxon>Sanguibacteraceae</taxon>
        <taxon>Sanguibacter</taxon>
    </lineage>
</organism>
<comment type="caution">
    <text evidence="5">The sequence shown here is derived from an EMBL/GenBank/DDBJ whole genome shotgun (WGS) entry which is preliminary data.</text>
</comment>
<evidence type="ECO:0000313" key="5">
    <source>
        <dbReference type="EMBL" id="MBI9114143.1"/>
    </source>
</evidence>
<dbReference type="InterPro" id="IPR028082">
    <property type="entry name" value="Peripla_BP_I"/>
</dbReference>
<evidence type="ECO:0000259" key="4">
    <source>
        <dbReference type="PROSITE" id="PS50932"/>
    </source>
</evidence>
<dbReference type="Gene3D" id="1.10.260.40">
    <property type="entry name" value="lambda repressor-like DNA-binding domains"/>
    <property type="match status" value="1"/>
</dbReference>
<dbReference type="PROSITE" id="PS50932">
    <property type="entry name" value="HTH_LACI_2"/>
    <property type="match status" value="1"/>
</dbReference>
<dbReference type="AlphaFoldDB" id="A0A934IA45"/>
<dbReference type="EMBL" id="JAEINH010000002">
    <property type="protein sequence ID" value="MBI9114143.1"/>
    <property type="molecule type" value="Genomic_DNA"/>
</dbReference>
<dbReference type="InterPro" id="IPR010982">
    <property type="entry name" value="Lambda_DNA-bd_dom_sf"/>
</dbReference>
<dbReference type="GO" id="GO:0000976">
    <property type="term" value="F:transcription cis-regulatory region binding"/>
    <property type="evidence" value="ECO:0007669"/>
    <property type="project" value="TreeGrafter"/>
</dbReference>
<dbReference type="InterPro" id="IPR046335">
    <property type="entry name" value="LacI/GalR-like_sensor"/>
</dbReference>
<dbReference type="Pfam" id="PF00356">
    <property type="entry name" value="LacI"/>
    <property type="match status" value="1"/>
</dbReference>
<dbReference type="CDD" id="cd06267">
    <property type="entry name" value="PBP1_LacI_sugar_binding-like"/>
    <property type="match status" value="1"/>
</dbReference>
<sequence length="343" mass="35976">MTPAAARRPTILDVAARAGVSKSAVSLALRGSPGISDATRARILTCAEDLGYRGNRLARALVEGRSALVGVVLNDLSNPYHTEIVAGIEDGATAMGATTLLTHGQRDPHRTVLQVEMLLGLNVEGLVLVGSRVPVDALERLGRTLPTIVVGRLEAPVPGVDTIANDDEAGARSAVHHLAALGHEHVAHVSSSTRPAALSRRRAYLATMDDLGLGDRAVVHARDRLDGTEEDLDEVARRAVADPRTTAVFASNDVAALAVLDAASAAGRSLPGDLSVVGYDNSTISRIVRPRLTSVDQPRPLMGTLAAEMLAERLAGRTTDRHEVLPPTLVVRDSTAPPAARVV</sequence>
<dbReference type="InterPro" id="IPR000843">
    <property type="entry name" value="HTH_LacI"/>
</dbReference>
<dbReference type="Gene3D" id="3.40.50.2300">
    <property type="match status" value="2"/>
</dbReference>
<dbReference type="SUPFAM" id="SSF47413">
    <property type="entry name" value="lambda repressor-like DNA-binding domains"/>
    <property type="match status" value="1"/>
</dbReference>
<protein>
    <submittedName>
        <fullName evidence="5">LacI family DNA-binding transcriptional regulator</fullName>
    </submittedName>
</protein>
<reference evidence="5" key="1">
    <citation type="submission" date="2020-12" db="EMBL/GenBank/DDBJ databases">
        <title>Sanguibacter suaedae sp. nov., isolated from Suaeda aralocaspica.</title>
        <authorList>
            <person name="Ma Q."/>
        </authorList>
    </citation>
    <scope>NUCLEOTIDE SEQUENCE</scope>
    <source>
        <strain evidence="5">YZGR15</strain>
    </source>
</reference>
<dbReference type="RefSeq" id="WP_198732679.1">
    <property type="nucleotide sequence ID" value="NZ_JAEINH010000002.1"/>
</dbReference>
<evidence type="ECO:0000313" key="6">
    <source>
        <dbReference type="Proteomes" id="UP000602087"/>
    </source>
</evidence>
<dbReference type="GO" id="GO:0003700">
    <property type="term" value="F:DNA-binding transcription factor activity"/>
    <property type="evidence" value="ECO:0007669"/>
    <property type="project" value="TreeGrafter"/>
</dbReference>
<dbReference type="PANTHER" id="PTHR30146:SF109">
    <property type="entry name" value="HTH-TYPE TRANSCRIPTIONAL REGULATOR GALS"/>
    <property type="match status" value="1"/>
</dbReference>